<dbReference type="OrthoDB" id="8964816at2759"/>
<evidence type="ECO:0000256" key="5">
    <source>
        <dbReference type="SAM" id="MobiDB-lite"/>
    </source>
</evidence>
<dbReference type="Proteomes" id="UP000221080">
    <property type="component" value="Chromosome 8"/>
</dbReference>
<feature type="compositionally biased region" description="Polar residues" evidence="5">
    <location>
        <begin position="239"/>
        <end position="249"/>
    </location>
</feature>
<name>A0A979EZ76_ICTPU</name>
<dbReference type="RefSeq" id="XP_047013172.2">
    <property type="nucleotide sequence ID" value="XM_047157216.2"/>
</dbReference>
<feature type="compositionally biased region" description="Basic and acidic residues" evidence="5">
    <location>
        <begin position="569"/>
        <end position="579"/>
    </location>
</feature>
<keyword evidence="6" id="KW-1185">Reference proteome</keyword>
<dbReference type="PANTHER" id="PTHR28664">
    <property type="entry name" value="TIGHT JUNCTION-ASSOCIATED PROTEIN 1"/>
    <property type="match status" value="1"/>
</dbReference>
<dbReference type="GO" id="GO:0016020">
    <property type="term" value="C:membrane"/>
    <property type="evidence" value="ECO:0007669"/>
    <property type="project" value="UniProtKB-SubCell"/>
</dbReference>
<evidence type="ECO:0000256" key="1">
    <source>
        <dbReference type="ARBA" id="ARBA00004170"/>
    </source>
</evidence>
<dbReference type="GO" id="GO:0005802">
    <property type="term" value="C:trans-Golgi network"/>
    <property type="evidence" value="ECO:0007669"/>
    <property type="project" value="TreeGrafter"/>
</dbReference>
<feature type="compositionally biased region" description="Basic and acidic residues" evidence="5">
    <location>
        <begin position="283"/>
        <end position="295"/>
    </location>
</feature>
<feature type="compositionally biased region" description="Basic and acidic residues" evidence="5">
    <location>
        <begin position="748"/>
        <end position="770"/>
    </location>
</feature>
<feature type="coiled-coil region" evidence="4">
    <location>
        <begin position="458"/>
        <end position="536"/>
    </location>
</feature>
<gene>
    <name evidence="7" type="primary">si:ch211-276i12.4</name>
</gene>
<evidence type="ECO:0000256" key="2">
    <source>
        <dbReference type="ARBA" id="ARBA00022553"/>
    </source>
</evidence>
<feature type="compositionally biased region" description="Polar residues" evidence="5">
    <location>
        <begin position="299"/>
        <end position="312"/>
    </location>
</feature>
<feature type="region of interest" description="Disordered" evidence="5">
    <location>
        <begin position="239"/>
        <end position="325"/>
    </location>
</feature>
<reference evidence="7" key="2">
    <citation type="submission" date="2025-08" db="UniProtKB">
        <authorList>
            <consortium name="RefSeq"/>
        </authorList>
    </citation>
    <scope>IDENTIFICATION</scope>
    <source>
        <tissue evidence="7">Blood</tissue>
    </source>
</reference>
<comment type="subcellular location">
    <subcellularLocation>
        <location evidence="1">Membrane</location>
        <topology evidence="1">Peripheral membrane protein</topology>
    </subcellularLocation>
</comment>
<accession>A0A979EZ76</accession>
<evidence type="ECO:0000256" key="4">
    <source>
        <dbReference type="SAM" id="Coils"/>
    </source>
</evidence>
<feature type="compositionally biased region" description="Basic and acidic residues" evidence="5">
    <location>
        <begin position="251"/>
        <end position="269"/>
    </location>
</feature>
<dbReference type="AlphaFoldDB" id="A0A979EZ76"/>
<reference evidence="6" key="1">
    <citation type="journal article" date="2016" name="Nat. Commun.">
        <title>The channel catfish genome sequence provides insights into the evolution of scale formation in teleosts.</title>
        <authorList>
            <person name="Liu Z."/>
            <person name="Liu S."/>
            <person name="Yao J."/>
            <person name="Bao L."/>
            <person name="Zhang J."/>
            <person name="Li Y."/>
            <person name="Jiang C."/>
            <person name="Sun L."/>
            <person name="Wang R."/>
            <person name="Zhang Y."/>
            <person name="Zhou T."/>
            <person name="Zeng Q."/>
            <person name="Fu Q."/>
            <person name="Gao S."/>
            <person name="Li N."/>
            <person name="Koren S."/>
            <person name="Jiang Y."/>
            <person name="Zimin A."/>
            <person name="Xu P."/>
            <person name="Phillippy A.M."/>
            <person name="Geng X."/>
            <person name="Song L."/>
            <person name="Sun F."/>
            <person name="Li C."/>
            <person name="Wang X."/>
            <person name="Chen A."/>
            <person name="Jin Y."/>
            <person name="Yuan Z."/>
            <person name="Yang Y."/>
            <person name="Tan S."/>
            <person name="Peatman E."/>
            <person name="Lu J."/>
            <person name="Qin Z."/>
            <person name="Dunham R."/>
            <person name="Li Z."/>
            <person name="Sonstegard T."/>
            <person name="Feng J."/>
            <person name="Danzmann R.G."/>
            <person name="Schroeder S."/>
            <person name="Scheffler B."/>
            <person name="Duke M.V."/>
            <person name="Ballard L."/>
            <person name="Kucuktas H."/>
            <person name="Kaltenboeck L."/>
            <person name="Liu H."/>
            <person name="Armbruster J."/>
            <person name="Xie Y."/>
            <person name="Kirby M.L."/>
            <person name="Tian Y."/>
            <person name="Flanagan M.E."/>
            <person name="Mu W."/>
            <person name="Waldbieser G.C."/>
        </authorList>
    </citation>
    <scope>NUCLEOTIDE SEQUENCE [LARGE SCALE GENOMIC DNA]</scope>
    <source>
        <strain evidence="6">SDA103</strain>
    </source>
</reference>
<keyword evidence="2" id="KW-0597">Phosphoprotein</keyword>
<protein>
    <submittedName>
        <fullName evidence="7">Uncharacterized protein si:ch211-276i12.4</fullName>
    </submittedName>
</protein>
<keyword evidence="4" id="KW-0175">Coiled coil</keyword>
<evidence type="ECO:0000313" key="7">
    <source>
        <dbReference type="RefSeq" id="XP_047013172.2"/>
    </source>
</evidence>
<evidence type="ECO:0000313" key="6">
    <source>
        <dbReference type="Proteomes" id="UP000221080"/>
    </source>
</evidence>
<feature type="region of interest" description="Disordered" evidence="5">
    <location>
        <begin position="744"/>
        <end position="770"/>
    </location>
</feature>
<evidence type="ECO:0000256" key="3">
    <source>
        <dbReference type="ARBA" id="ARBA00023136"/>
    </source>
</evidence>
<dbReference type="GeneID" id="108268958"/>
<dbReference type="KEGG" id="ipu:108268958"/>
<dbReference type="PANTHER" id="PTHR28664:SF3">
    <property type="entry name" value="TIGHT JUNCTION-ASSOCIATED PROTEIN 1"/>
    <property type="match status" value="1"/>
</dbReference>
<keyword evidence="3" id="KW-0472">Membrane</keyword>
<sequence length="770" mass="86956">MALTSSLSFSSSSSSASLVSESSLDSEWHFLLNKPQHSVSCSNLPEAKIFQDEALGNMDSTFSVHHQQQKQHNFGHSGQQQQVSELGLRKSPLYRCQSKSVEGLLQSVSQECRPRAHGKLPPLELSQLYKTNSLGQNLAVKNKATATVNMARPKRAVSFIQLPNKGILKHKEEGQRHGNFRKAKSMEALSNKRQSTGPHKQSSVGVLRNNFVKEKLEFSAFLDEITRQVISPSRLSSYRSNLSTIPTSHKLSHEDRRQHAKASNKEAAHVQKLSKQHSVQPVKSDKEKERTDSNKHSYKCQTGSSSDAPHQYQHQRSHEKQHSTPEMYRATPHKQHHGKYSQLLNEGTTTSSESILQEKHYQAKGKLGYNGGYGICRELNTEHKVASLPAGLGMEFTKKSSTVTGSNLENINKHKYMGYRRHSKQSQRDSVSGIDRAELLEHYNKDLHENLLQMVSCIESMEAELQCTKTELSSVREKCKRLQESYTSCQQANSDLEEKLQSMEESMKQKDHLHRISELTKQLDTAKSTIISLENINIPFLIKELLDKHFDSEDAVKNILFSSSSRGQLDTDKSDRTLGLRDNQSSVRKREDGVSDWLFPGQGDSADRQEHMAAFLPWTESQDPWVGLEKTDASALLEIPGDSNLHSTAIDINSAMYRKIPDSKAKEHVPRVTMHHLGLETEIHSISMLARRPGEVISNQYSLEEIKGSGEQRKEGCAGIAQKEPYDITYLTAQKMLDNFISQIPSQSKERQSQRDREDRDWTRGPKEGL</sequence>
<proteinExistence type="predicted"/>
<dbReference type="GO" id="GO:0007030">
    <property type="term" value="P:Golgi organization"/>
    <property type="evidence" value="ECO:0007669"/>
    <property type="project" value="TreeGrafter"/>
</dbReference>
<feature type="region of interest" description="Disordered" evidence="5">
    <location>
        <begin position="566"/>
        <end position="603"/>
    </location>
</feature>
<organism evidence="6 7">
    <name type="scientific">Ictalurus punctatus</name>
    <name type="common">Channel catfish</name>
    <name type="synonym">Silurus punctatus</name>
    <dbReference type="NCBI Taxonomy" id="7998"/>
    <lineage>
        <taxon>Eukaryota</taxon>
        <taxon>Metazoa</taxon>
        <taxon>Chordata</taxon>
        <taxon>Craniata</taxon>
        <taxon>Vertebrata</taxon>
        <taxon>Euteleostomi</taxon>
        <taxon>Actinopterygii</taxon>
        <taxon>Neopterygii</taxon>
        <taxon>Teleostei</taxon>
        <taxon>Ostariophysi</taxon>
        <taxon>Siluriformes</taxon>
        <taxon>Ictaluridae</taxon>
        <taxon>Ictalurus</taxon>
    </lineage>
</organism>
<dbReference type="InterPro" id="IPR043441">
    <property type="entry name" value="Tjap1/BEGAIN"/>
</dbReference>